<dbReference type="PANTHER" id="PTHR47176">
    <property type="entry name" value="OSJNBA0020J04.13 PROTEIN"/>
    <property type="match status" value="1"/>
</dbReference>
<dbReference type="InterPro" id="IPR032466">
    <property type="entry name" value="Metal_Hydrolase"/>
</dbReference>
<dbReference type="CDD" id="cd01310">
    <property type="entry name" value="TatD_DNAse"/>
    <property type="match status" value="1"/>
</dbReference>
<dbReference type="Gene3D" id="3.20.20.140">
    <property type="entry name" value="Metal-dependent hydrolases"/>
    <property type="match status" value="1"/>
</dbReference>
<gene>
    <name evidence="2" type="ORF">C2L80_09035</name>
</gene>
<feature type="region of interest" description="Disordered" evidence="1">
    <location>
        <begin position="1"/>
        <end position="66"/>
    </location>
</feature>
<name>A0A2K2U3T9_9ACTN</name>
<dbReference type="AlphaFoldDB" id="A0A2K2U3T9"/>
<comment type="caution">
    <text evidence="2">The sequence shown here is derived from an EMBL/GenBank/DDBJ whole genome shotgun (WGS) entry which is preliminary data.</text>
</comment>
<reference evidence="2 3" key="1">
    <citation type="journal article" date="2018" name="Int. J. Syst. Evol. Microbiol.">
        <title>Rubneribacter badeniensis gen. nov., sp. nov. and Enteroscipio rubneri gen. nov., sp. nov., new members of the Eggerthellaceae isolated from human faeces.</title>
        <authorList>
            <person name="Danylec N."/>
            <person name="Gobl A."/>
            <person name="Stoll D.A."/>
            <person name="Hetzer B."/>
            <person name="Kulling S.E."/>
            <person name="Huch M."/>
        </authorList>
    </citation>
    <scope>NUCLEOTIDE SEQUENCE [LARGE SCALE GENOMIC DNA]</scope>
    <source>
        <strain evidence="2 3">ResAG-85</strain>
    </source>
</reference>
<dbReference type="PANTHER" id="PTHR47176:SF1">
    <property type="entry name" value="OS04G0577500 PROTEIN"/>
    <property type="match status" value="1"/>
</dbReference>
<protein>
    <submittedName>
        <fullName evidence="2">TatD family deoxyribonuclease</fullName>
    </submittedName>
</protein>
<sequence>MSEVPSSRSGRERQPGPRRSGRSAQWEVEGSRAASTGGVSVGIERSPSTPRPRHPDRDGGRCASEASARDGGLIGLRMFDMHCHLDFDADPRALADGLAACGTGAFSTTVTPAGFDRAARLLAPCPNVCAGAGLHPWWVEEGPAGEAAVERAVANAAASRYVGEVGLDFGPKHVATHGAQVAAFDRIVAACAAEGGKVLSIHAVRSAGTVLDVLERYGVLDGSACILHWFSGTSDELQRAAKLGCFFSVGPHMLASKRGRAYAQAIPRDRLLLETDEPPEAGPAVPAGEFARLLEGALDEIARLRREDVEVLADCVVRTSRELLAFT</sequence>
<proteinExistence type="predicted"/>
<keyword evidence="3" id="KW-1185">Reference proteome</keyword>
<dbReference type="GO" id="GO:0016788">
    <property type="term" value="F:hydrolase activity, acting on ester bonds"/>
    <property type="evidence" value="ECO:0007669"/>
    <property type="project" value="InterPro"/>
</dbReference>
<dbReference type="EMBL" id="PPEL01000055">
    <property type="protein sequence ID" value="PNV64986.1"/>
    <property type="molecule type" value="Genomic_DNA"/>
</dbReference>
<evidence type="ECO:0000313" key="3">
    <source>
        <dbReference type="Proteomes" id="UP000236488"/>
    </source>
</evidence>
<dbReference type="Proteomes" id="UP000236488">
    <property type="component" value="Unassembled WGS sequence"/>
</dbReference>
<accession>A0A2K2U3T9</accession>
<evidence type="ECO:0000256" key="1">
    <source>
        <dbReference type="SAM" id="MobiDB-lite"/>
    </source>
</evidence>
<organism evidence="2 3">
    <name type="scientific">Rubneribacter badeniensis</name>
    <dbReference type="NCBI Taxonomy" id="2070688"/>
    <lineage>
        <taxon>Bacteria</taxon>
        <taxon>Bacillati</taxon>
        <taxon>Actinomycetota</taxon>
        <taxon>Coriobacteriia</taxon>
        <taxon>Eggerthellales</taxon>
        <taxon>Eggerthellaceae</taxon>
        <taxon>Rubneribacter</taxon>
    </lineage>
</organism>
<dbReference type="Pfam" id="PF01026">
    <property type="entry name" value="TatD_DNase"/>
    <property type="match status" value="1"/>
</dbReference>
<dbReference type="InterPro" id="IPR001130">
    <property type="entry name" value="TatD-like"/>
</dbReference>
<evidence type="ECO:0000313" key="2">
    <source>
        <dbReference type="EMBL" id="PNV64986.1"/>
    </source>
</evidence>
<dbReference type="SUPFAM" id="SSF51556">
    <property type="entry name" value="Metallo-dependent hydrolases"/>
    <property type="match status" value="1"/>
</dbReference>